<name>A0A927CF32_9BACL</name>
<dbReference type="PANTHER" id="PTHR43649:SF12">
    <property type="entry name" value="DIACETYLCHITOBIOSE BINDING PROTEIN DASA"/>
    <property type="match status" value="1"/>
</dbReference>
<evidence type="ECO:0000256" key="1">
    <source>
        <dbReference type="SAM" id="MobiDB-lite"/>
    </source>
</evidence>
<organism evidence="3 4">
    <name type="scientific">Paenibacillus oceani</name>
    <dbReference type="NCBI Taxonomy" id="2772510"/>
    <lineage>
        <taxon>Bacteria</taxon>
        <taxon>Bacillati</taxon>
        <taxon>Bacillota</taxon>
        <taxon>Bacilli</taxon>
        <taxon>Bacillales</taxon>
        <taxon>Paenibacillaceae</taxon>
        <taxon>Paenibacillus</taxon>
    </lineage>
</organism>
<proteinExistence type="predicted"/>
<dbReference type="RefSeq" id="WP_190932523.1">
    <property type="nucleotide sequence ID" value="NZ_JACXJA010000080.1"/>
</dbReference>
<dbReference type="PANTHER" id="PTHR43649">
    <property type="entry name" value="ARABINOSE-BINDING PROTEIN-RELATED"/>
    <property type="match status" value="1"/>
</dbReference>
<feature type="signal peptide" evidence="2">
    <location>
        <begin position="1"/>
        <end position="22"/>
    </location>
</feature>
<evidence type="ECO:0000313" key="4">
    <source>
        <dbReference type="Proteomes" id="UP000639396"/>
    </source>
</evidence>
<dbReference type="Proteomes" id="UP000639396">
    <property type="component" value="Unassembled WGS sequence"/>
</dbReference>
<feature type="region of interest" description="Disordered" evidence="1">
    <location>
        <begin position="27"/>
        <end position="46"/>
    </location>
</feature>
<dbReference type="Pfam" id="PF01547">
    <property type="entry name" value="SBP_bac_1"/>
    <property type="match status" value="1"/>
</dbReference>
<dbReference type="InterPro" id="IPR006059">
    <property type="entry name" value="SBP"/>
</dbReference>
<dbReference type="AlphaFoldDB" id="A0A927CF32"/>
<dbReference type="InterPro" id="IPR050490">
    <property type="entry name" value="Bact_solute-bd_prot1"/>
</dbReference>
<evidence type="ECO:0000313" key="3">
    <source>
        <dbReference type="EMBL" id="MBD2866909.1"/>
    </source>
</evidence>
<accession>A0A927CF32</accession>
<dbReference type="PROSITE" id="PS51257">
    <property type="entry name" value="PROKAR_LIPOPROTEIN"/>
    <property type="match status" value="1"/>
</dbReference>
<keyword evidence="2" id="KW-0732">Signal</keyword>
<dbReference type="EMBL" id="JACXJA010000080">
    <property type="protein sequence ID" value="MBD2866909.1"/>
    <property type="molecule type" value="Genomic_DNA"/>
</dbReference>
<keyword evidence="4" id="KW-1185">Reference proteome</keyword>
<comment type="caution">
    <text evidence="3">The sequence shown here is derived from an EMBL/GenBank/DDBJ whole genome shotgun (WGS) entry which is preliminary data.</text>
</comment>
<dbReference type="Gene3D" id="3.40.190.10">
    <property type="entry name" value="Periplasmic binding protein-like II"/>
    <property type="match status" value="1"/>
</dbReference>
<dbReference type="SUPFAM" id="SSF53850">
    <property type="entry name" value="Periplasmic binding protein-like II"/>
    <property type="match status" value="1"/>
</dbReference>
<evidence type="ECO:0000256" key="2">
    <source>
        <dbReference type="SAM" id="SignalP"/>
    </source>
</evidence>
<feature type="chain" id="PRO_5039489378" evidence="2">
    <location>
        <begin position="23"/>
        <end position="441"/>
    </location>
</feature>
<reference evidence="3" key="1">
    <citation type="submission" date="2020-09" db="EMBL/GenBank/DDBJ databases">
        <title>A novel bacterium of genus Paenibacillus, isolated from South China Sea.</title>
        <authorList>
            <person name="Huang H."/>
            <person name="Mo K."/>
            <person name="Hu Y."/>
        </authorList>
    </citation>
    <scope>NUCLEOTIDE SEQUENCE</scope>
    <source>
        <strain evidence="3">IB182363</strain>
    </source>
</reference>
<sequence>MNYKKSLYLGMAAMLLVLTACGQNGGGSANPAGEDPKKPEEPPQPVKLTIVNNGAGITPDNLEEFVLKPVRAKYPHITVELLTGRSLDQLITAGDTPDLVATSNYYMHDMIDRGLASDLNEFVTKEKTDLTKFEPEAINVLKSFGSKGELFGMPFAMNYGILAYNKDLFDKFGVPYPKDGMTWSETIELAKKMTRKDGDTQIIGLDFTSATALTRAYSLPTVDAKMEKPILDSEEYKKVFSVIRQIYDIPGQFDPKTNYAKDNIDFFLKDQKVAMQGYWLAALASRVKPLKDSGKDFNWDLVSFPSFDDRKGIGREVDFHLMTITPASKNKAAAYQVIQAMITDEAQKEMNKGSRMTAFKDEELRKQFASSMDIFKNKNLAGIFKVKPAVPPMGTKYDAKNYTYVNDAMKAMLGGTDINTALREANEKAVKAMEEEKQKAK</sequence>
<protein>
    <submittedName>
        <fullName evidence="3">Extracellular solute-binding protein</fullName>
    </submittedName>
</protein>
<gene>
    <name evidence="3" type="ORF">IDH45_33585</name>
</gene>